<dbReference type="SMART" id="SM00354">
    <property type="entry name" value="HTH_LACI"/>
    <property type="match status" value="1"/>
</dbReference>
<evidence type="ECO:0000256" key="1">
    <source>
        <dbReference type="ARBA" id="ARBA00022491"/>
    </source>
</evidence>
<dbReference type="CDD" id="cd06278">
    <property type="entry name" value="PBP1_LacI-like"/>
    <property type="match status" value="1"/>
</dbReference>
<keyword evidence="3" id="KW-0238">DNA-binding</keyword>
<dbReference type="OrthoDB" id="6619319at2"/>
<dbReference type="InterPro" id="IPR000843">
    <property type="entry name" value="HTH_LacI"/>
</dbReference>
<gene>
    <name evidence="6" type="ORF">A8C75_15860</name>
</gene>
<dbReference type="GO" id="GO:0000976">
    <property type="term" value="F:transcription cis-regulatory region binding"/>
    <property type="evidence" value="ECO:0007669"/>
    <property type="project" value="TreeGrafter"/>
</dbReference>
<dbReference type="STRING" id="1821621.A8C75_15860"/>
<dbReference type="Gene3D" id="1.10.260.40">
    <property type="entry name" value="lambda repressor-like DNA-binding domains"/>
    <property type="match status" value="1"/>
</dbReference>
<keyword evidence="1" id="KW-0678">Repressor</keyword>
<evidence type="ECO:0000313" key="7">
    <source>
        <dbReference type="Proteomes" id="UP000078070"/>
    </source>
</evidence>
<dbReference type="InterPro" id="IPR001761">
    <property type="entry name" value="Peripla_BP/Lac1_sug-bd_dom"/>
</dbReference>
<feature type="domain" description="HTH lacI-type" evidence="5">
    <location>
        <begin position="13"/>
        <end position="67"/>
    </location>
</feature>
<dbReference type="PROSITE" id="PS50932">
    <property type="entry name" value="HTH_LACI_2"/>
    <property type="match status" value="1"/>
</dbReference>
<sequence>MPKKSSVPADRKVTATDVAERAGVSKWTVSRAFTDGASISPRALERVLGAAEALGYKPNLLARSLSKKRTNMVGLVVDEMENPNLLQVLNEVSGQLQRRGYMPMLLNITSEYSYKSALTLADQFQIDGLIFLGTVLTDELVRLAQDIRHIPLIVLYRNSDNPGIQVVSTDGYRAGHEIAMLLADQGYQRIGYMAGPVSESTQLQRVDGFEAGLRERGLVLSTVLDAGHYARENGYKSLNRYLDSVAPDTRLEALFCENDILAIGALDALRSRAEAIPLAVVGFDDIELAASPSYGLTTYHQPLQQLVDEAIRRLGAGDSAVRQLLLPGQLVLRSSHLSKS</sequence>
<reference evidence="7" key="1">
    <citation type="submission" date="2016-05" db="EMBL/GenBank/DDBJ databases">
        <authorList>
            <person name="Baek K."/>
            <person name="Yang S.-J."/>
        </authorList>
    </citation>
    <scope>NUCLEOTIDE SEQUENCE [LARGE SCALE GENOMIC DNA]</scope>
    <source>
        <strain evidence="7">ST58-10</strain>
    </source>
</reference>
<dbReference type="AlphaFoldDB" id="A0A1A9F0W2"/>
<keyword evidence="2" id="KW-0805">Transcription regulation</keyword>
<proteinExistence type="predicted"/>
<dbReference type="KEGG" id="mars:A8C75_15860"/>
<dbReference type="Gene3D" id="3.40.50.2300">
    <property type="match status" value="2"/>
</dbReference>
<dbReference type="Pfam" id="PF00532">
    <property type="entry name" value="Peripla_BP_1"/>
    <property type="match status" value="1"/>
</dbReference>
<dbReference type="PANTHER" id="PTHR30146">
    <property type="entry name" value="LACI-RELATED TRANSCRIPTIONAL REPRESSOR"/>
    <property type="match status" value="1"/>
</dbReference>
<dbReference type="SUPFAM" id="SSF53822">
    <property type="entry name" value="Periplasmic binding protein-like I"/>
    <property type="match status" value="1"/>
</dbReference>
<name>A0A1A9F0W2_9GAMM</name>
<dbReference type="InterPro" id="IPR010982">
    <property type="entry name" value="Lambda_DNA-bd_dom_sf"/>
</dbReference>
<protein>
    <submittedName>
        <fullName evidence="6">LacI family transcriptional regulator</fullName>
    </submittedName>
</protein>
<dbReference type="SUPFAM" id="SSF47413">
    <property type="entry name" value="lambda repressor-like DNA-binding domains"/>
    <property type="match status" value="1"/>
</dbReference>
<dbReference type="Proteomes" id="UP000078070">
    <property type="component" value="Chromosome"/>
</dbReference>
<evidence type="ECO:0000256" key="4">
    <source>
        <dbReference type="ARBA" id="ARBA00023163"/>
    </source>
</evidence>
<dbReference type="CDD" id="cd01392">
    <property type="entry name" value="HTH_LacI"/>
    <property type="match status" value="1"/>
</dbReference>
<evidence type="ECO:0000259" key="5">
    <source>
        <dbReference type="PROSITE" id="PS50932"/>
    </source>
</evidence>
<reference evidence="6 7" key="2">
    <citation type="journal article" date="2018" name="Int. J. Syst. Evol. Microbiol.">
        <title>Marinobacterium aestuarii sp. nov., a benzene-degrading marine bacterium isolated from estuary sediment.</title>
        <authorList>
            <person name="Bae S.S."/>
            <person name="Jung J."/>
            <person name="Chung D."/>
            <person name="Baek K."/>
        </authorList>
    </citation>
    <scope>NUCLEOTIDE SEQUENCE [LARGE SCALE GENOMIC DNA]</scope>
    <source>
        <strain evidence="6 7">ST58-10</strain>
    </source>
</reference>
<evidence type="ECO:0000256" key="2">
    <source>
        <dbReference type="ARBA" id="ARBA00023015"/>
    </source>
</evidence>
<dbReference type="RefSeq" id="WP_067384582.1">
    <property type="nucleotide sequence ID" value="NZ_CP015839.1"/>
</dbReference>
<dbReference type="EMBL" id="CP015839">
    <property type="protein sequence ID" value="ANG63805.1"/>
    <property type="molecule type" value="Genomic_DNA"/>
</dbReference>
<organism evidence="6 7">
    <name type="scientific">Marinobacterium aestuarii</name>
    <dbReference type="NCBI Taxonomy" id="1821621"/>
    <lineage>
        <taxon>Bacteria</taxon>
        <taxon>Pseudomonadati</taxon>
        <taxon>Pseudomonadota</taxon>
        <taxon>Gammaproteobacteria</taxon>
        <taxon>Oceanospirillales</taxon>
        <taxon>Oceanospirillaceae</taxon>
        <taxon>Marinobacterium</taxon>
    </lineage>
</organism>
<accession>A0A1A9F0W2</accession>
<dbReference type="Pfam" id="PF00356">
    <property type="entry name" value="LacI"/>
    <property type="match status" value="1"/>
</dbReference>
<dbReference type="GO" id="GO:0003700">
    <property type="term" value="F:DNA-binding transcription factor activity"/>
    <property type="evidence" value="ECO:0007669"/>
    <property type="project" value="TreeGrafter"/>
</dbReference>
<keyword evidence="7" id="KW-1185">Reference proteome</keyword>
<keyword evidence="4" id="KW-0804">Transcription</keyword>
<evidence type="ECO:0000313" key="6">
    <source>
        <dbReference type="EMBL" id="ANG63805.1"/>
    </source>
</evidence>
<dbReference type="InterPro" id="IPR028082">
    <property type="entry name" value="Peripla_BP_I"/>
</dbReference>
<evidence type="ECO:0000256" key="3">
    <source>
        <dbReference type="ARBA" id="ARBA00023125"/>
    </source>
</evidence>
<dbReference type="PANTHER" id="PTHR30146:SF148">
    <property type="entry name" value="HTH-TYPE TRANSCRIPTIONAL REPRESSOR PURR-RELATED"/>
    <property type="match status" value="1"/>
</dbReference>